<dbReference type="GO" id="GO:0004107">
    <property type="term" value="F:chorismate synthase activity"/>
    <property type="evidence" value="ECO:0007669"/>
    <property type="project" value="UniProtKB-UniRule"/>
</dbReference>
<dbReference type="NCBIfam" id="TIGR00033">
    <property type="entry name" value="aroC"/>
    <property type="match status" value="1"/>
</dbReference>
<name>Q649I0_UNCAG</name>
<keyword evidence="6 11" id="KW-0288">FMN</keyword>
<dbReference type="HAMAP" id="MF_00300">
    <property type="entry name" value="Chorismate_synth"/>
    <property type="match status" value="1"/>
</dbReference>
<comment type="similarity">
    <text evidence="2 11 12">Belongs to the chorismate synthase family.</text>
</comment>
<dbReference type="PIRSF" id="PIRSF001456">
    <property type="entry name" value="Chorismate_synth"/>
    <property type="match status" value="1"/>
</dbReference>
<comment type="caution">
    <text evidence="11">Lacks conserved residue(s) required for the propagation of feature annotation.</text>
</comment>
<evidence type="ECO:0000256" key="2">
    <source>
        <dbReference type="ARBA" id="ARBA00008014"/>
    </source>
</evidence>
<evidence type="ECO:0000256" key="12">
    <source>
        <dbReference type="RuleBase" id="RU000605"/>
    </source>
</evidence>
<feature type="binding site" evidence="11">
    <location>
        <position position="51"/>
    </location>
    <ligand>
        <name>NADP(+)</name>
        <dbReference type="ChEBI" id="CHEBI:58349"/>
    </ligand>
</feature>
<dbReference type="GO" id="GO:0009423">
    <property type="term" value="P:chorismate biosynthetic process"/>
    <property type="evidence" value="ECO:0007669"/>
    <property type="project" value="UniProtKB-UniRule"/>
</dbReference>
<dbReference type="PANTHER" id="PTHR21085:SF0">
    <property type="entry name" value="CHORISMATE SYNTHASE"/>
    <property type="match status" value="1"/>
</dbReference>
<evidence type="ECO:0000256" key="4">
    <source>
        <dbReference type="ARBA" id="ARBA00022605"/>
    </source>
</evidence>
<evidence type="ECO:0000256" key="9">
    <source>
        <dbReference type="ARBA" id="ARBA00023141"/>
    </source>
</evidence>
<comment type="cofactor">
    <cofactor evidence="11 12">
        <name>FMNH2</name>
        <dbReference type="ChEBI" id="CHEBI:57618"/>
    </cofactor>
    <text evidence="11 12">Reduced FMN (FMNH(2)).</text>
</comment>
<gene>
    <name evidence="11" type="primary">aroC</name>
    <name evidence="13" type="ORF">GZ35A2_22</name>
</gene>
<dbReference type="PANTHER" id="PTHR21085">
    <property type="entry name" value="CHORISMATE SYNTHASE"/>
    <property type="match status" value="1"/>
</dbReference>
<dbReference type="GO" id="GO:0008652">
    <property type="term" value="P:amino acid biosynthetic process"/>
    <property type="evidence" value="ECO:0007669"/>
    <property type="project" value="UniProtKB-KW"/>
</dbReference>
<dbReference type="EMBL" id="AY714863">
    <property type="protein sequence ID" value="AAU83947.1"/>
    <property type="molecule type" value="Genomic_DNA"/>
</dbReference>
<dbReference type="SUPFAM" id="SSF103263">
    <property type="entry name" value="Chorismate synthase, AroC"/>
    <property type="match status" value="1"/>
</dbReference>
<reference evidence="13" key="2">
    <citation type="submission" date="2004-08" db="EMBL/GenBank/DDBJ databases">
        <authorList>
            <person name="Putnam N."/>
            <person name="Detter J.C."/>
            <person name="Richardson P.M."/>
            <person name="Rokhsar D."/>
        </authorList>
    </citation>
    <scope>NUCLEOTIDE SEQUENCE</scope>
</reference>
<dbReference type="EC" id="4.2.3.5" evidence="3 11"/>
<dbReference type="InterPro" id="IPR020541">
    <property type="entry name" value="Chorismate_synthase_CS"/>
</dbReference>
<keyword evidence="7 11" id="KW-0274">FAD</keyword>
<accession>Q649I0</accession>
<protein>
    <recommendedName>
        <fullName evidence="3 11">Chorismate synthase</fullName>
        <shortName evidence="11">CS</shortName>
        <ecNumber evidence="3 11">4.2.3.5</ecNumber>
    </recommendedName>
    <alternativeName>
        <fullName evidence="11">5-enolpyruvylshikimate-3-phosphate phospholyase</fullName>
    </alternativeName>
</protein>
<dbReference type="UniPathway" id="UPA00053">
    <property type="reaction ID" value="UER00090"/>
</dbReference>
<evidence type="ECO:0000256" key="8">
    <source>
        <dbReference type="ARBA" id="ARBA00022857"/>
    </source>
</evidence>
<evidence type="ECO:0000256" key="7">
    <source>
        <dbReference type="ARBA" id="ARBA00022827"/>
    </source>
</evidence>
<feature type="binding site" evidence="11">
    <location>
        <begin position="303"/>
        <end position="307"/>
    </location>
    <ligand>
        <name>FMN</name>
        <dbReference type="ChEBI" id="CHEBI:58210"/>
    </ligand>
</feature>
<evidence type="ECO:0000256" key="6">
    <source>
        <dbReference type="ARBA" id="ARBA00022643"/>
    </source>
</evidence>
<dbReference type="AlphaFoldDB" id="Q649I0"/>
<keyword evidence="8 11" id="KW-0521">NADP</keyword>
<evidence type="ECO:0000256" key="3">
    <source>
        <dbReference type="ARBA" id="ARBA00013036"/>
    </source>
</evidence>
<keyword evidence="4 11" id="KW-0028">Amino-acid biosynthesis</keyword>
<dbReference type="Pfam" id="PF01264">
    <property type="entry name" value="Chorismate_synt"/>
    <property type="match status" value="1"/>
</dbReference>
<comment type="pathway">
    <text evidence="1 11 12">Metabolic intermediate biosynthesis; chorismate biosynthesis; chorismate from D-erythrose 4-phosphate and phosphoenolpyruvate: step 7/7.</text>
</comment>
<dbReference type="PROSITE" id="PS00788">
    <property type="entry name" value="CHORISMATE_SYNTHASE_2"/>
    <property type="match status" value="1"/>
</dbReference>
<keyword evidence="5 11" id="KW-0285">Flavoprotein</keyword>
<evidence type="ECO:0000256" key="11">
    <source>
        <dbReference type="HAMAP-Rule" id="MF_00300"/>
    </source>
</evidence>
<reference evidence="13" key="1">
    <citation type="journal article" date="2004" name="Science">
        <title>Reverse methanogenesis: testing the hypothesis with environmental genomics.</title>
        <authorList>
            <person name="Hallam S.J."/>
            <person name="Putnam N."/>
            <person name="Preston C.M."/>
            <person name="Detter J.C."/>
            <person name="Rokhsar D."/>
            <person name="Richardson P.M."/>
            <person name="DeLong E.F."/>
        </authorList>
    </citation>
    <scope>NUCLEOTIDE SEQUENCE</scope>
</reference>
<proteinExistence type="inferred from homology"/>
<sequence length="367" mass="39193">MVVMSGNSFGKIFRVTSWGESHGEAIGVVVDGCPSELELSEADIQYELDRRKPGVSAITTGRKEADAVKVLSGVFDGKTLGTPISMLIRNKDADSSPYEPLKDIARPGQADLSYQMKYGIRDYRGGGRASGRETAARVAAGAIAKKILALQNVQIIGHVLEVGGIRAREMRVEEIKENAERNAVRCADLEAASRMEARIKEVKAEGDSVGGIVEVIALGVPAGLGEPVFDKLDAELAKALMCIGAVKGVEVGAGFGAARMMGSEMNDEYYMYEGQVRTRTNHAGGILGGISTGEPVICKMAVKPTPSISKSQRSVNMAKLQELEISISGRHDTCICPRIVPVAEAMVALVLVDLMLIFKTQINADLK</sequence>
<evidence type="ECO:0000256" key="5">
    <source>
        <dbReference type="ARBA" id="ARBA00022630"/>
    </source>
</evidence>
<dbReference type="FunFam" id="3.60.150.10:FF:000002">
    <property type="entry name" value="Chorismate synthase"/>
    <property type="match status" value="1"/>
</dbReference>
<keyword evidence="10 11" id="KW-0456">Lyase</keyword>
<dbReference type="NCBIfam" id="NF003793">
    <property type="entry name" value="PRK05382.1"/>
    <property type="match status" value="1"/>
</dbReference>
<feature type="binding site" evidence="11">
    <location>
        <position position="330"/>
    </location>
    <ligand>
        <name>FMN</name>
        <dbReference type="ChEBI" id="CHEBI:58210"/>
    </ligand>
</feature>
<feature type="binding site" evidence="11">
    <location>
        <begin position="128"/>
        <end position="130"/>
    </location>
    <ligand>
        <name>FMN</name>
        <dbReference type="ChEBI" id="CHEBI:58210"/>
    </ligand>
</feature>
<comment type="catalytic activity">
    <reaction evidence="11 12">
        <text>5-O-(1-carboxyvinyl)-3-phosphoshikimate = chorismate + phosphate</text>
        <dbReference type="Rhea" id="RHEA:21020"/>
        <dbReference type="ChEBI" id="CHEBI:29748"/>
        <dbReference type="ChEBI" id="CHEBI:43474"/>
        <dbReference type="ChEBI" id="CHEBI:57701"/>
        <dbReference type="EC" id="4.2.3.5"/>
    </reaction>
</comment>
<evidence type="ECO:0000256" key="1">
    <source>
        <dbReference type="ARBA" id="ARBA00005044"/>
    </source>
</evidence>
<feature type="binding site" evidence="11">
    <location>
        <position position="288"/>
    </location>
    <ligand>
        <name>FMN</name>
        <dbReference type="ChEBI" id="CHEBI:58210"/>
    </ligand>
</feature>
<dbReference type="GO" id="GO:0009073">
    <property type="term" value="P:aromatic amino acid family biosynthetic process"/>
    <property type="evidence" value="ECO:0007669"/>
    <property type="project" value="UniProtKB-KW"/>
</dbReference>
<dbReference type="InterPro" id="IPR000453">
    <property type="entry name" value="Chorismate_synth"/>
</dbReference>
<dbReference type="GO" id="GO:0005829">
    <property type="term" value="C:cytosol"/>
    <property type="evidence" value="ECO:0007669"/>
    <property type="project" value="TreeGrafter"/>
</dbReference>
<dbReference type="Gene3D" id="3.60.150.10">
    <property type="entry name" value="Chorismate synthase AroC"/>
    <property type="match status" value="1"/>
</dbReference>
<dbReference type="GO" id="GO:0010181">
    <property type="term" value="F:FMN binding"/>
    <property type="evidence" value="ECO:0007669"/>
    <property type="project" value="TreeGrafter"/>
</dbReference>
<evidence type="ECO:0000313" key="13">
    <source>
        <dbReference type="EMBL" id="AAU83947.1"/>
    </source>
</evidence>
<comment type="function">
    <text evidence="11">Catalyzes the anti-1,4-elimination of the C-3 phosphate and the C-6 proR hydrogen from 5-enolpyruvylshikimate-3-phosphate (EPSP) to yield chorismate, which is the branch point compound that serves as the starting substrate for the three terminal pathways of aromatic amino acid biosynthesis. This reaction introduces a second double bond into the aromatic ring system.</text>
</comment>
<keyword evidence="9 11" id="KW-0057">Aromatic amino acid biosynthesis</keyword>
<dbReference type="PROSITE" id="PS00787">
    <property type="entry name" value="CHORISMATE_SYNTHASE_1"/>
    <property type="match status" value="1"/>
</dbReference>
<organism evidence="13">
    <name type="scientific">Uncultured archaeon GZfos26G2</name>
    <dbReference type="NCBI Taxonomy" id="3386331"/>
    <lineage>
        <taxon>Archaea</taxon>
        <taxon>Methanobacteriati</taxon>
        <taxon>Methanobacteriota</taxon>
        <taxon>Stenosarchaea group</taxon>
        <taxon>Methanomicrobia</taxon>
        <taxon>Candidatus Methanophagales</taxon>
        <taxon>Candidatus Methanophagaceae</taxon>
        <taxon>Candidatus Methanophaga</taxon>
    </lineage>
</organism>
<dbReference type="InterPro" id="IPR035904">
    <property type="entry name" value="Chorismate_synth_AroC_sf"/>
</dbReference>
<dbReference type="CDD" id="cd07304">
    <property type="entry name" value="Chorismate_synthase"/>
    <property type="match status" value="1"/>
</dbReference>
<evidence type="ECO:0000256" key="10">
    <source>
        <dbReference type="ARBA" id="ARBA00023239"/>
    </source>
</evidence>